<dbReference type="InterPro" id="IPR043129">
    <property type="entry name" value="ATPase_NBD"/>
</dbReference>
<dbReference type="Pfam" id="PF00012">
    <property type="entry name" value="HSP70"/>
    <property type="match status" value="1"/>
</dbReference>
<evidence type="ECO:0000256" key="7">
    <source>
        <dbReference type="ARBA" id="ARBA00023186"/>
    </source>
</evidence>
<comment type="subcellular location">
    <subcellularLocation>
        <location evidence="1">Endoplasmic reticulum lumen</location>
    </subcellularLocation>
</comment>
<organism evidence="11 12">
    <name type="scientific">Lymnaea stagnalis</name>
    <name type="common">Great pond snail</name>
    <name type="synonym">Helix stagnalis</name>
    <dbReference type="NCBI Taxonomy" id="6523"/>
    <lineage>
        <taxon>Eukaryota</taxon>
        <taxon>Metazoa</taxon>
        <taxon>Spiralia</taxon>
        <taxon>Lophotrochozoa</taxon>
        <taxon>Mollusca</taxon>
        <taxon>Gastropoda</taxon>
        <taxon>Heterobranchia</taxon>
        <taxon>Euthyneura</taxon>
        <taxon>Panpulmonata</taxon>
        <taxon>Hygrophila</taxon>
        <taxon>Lymnaeoidea</taxon>
        <taxon>Lymnaeidae</taxon>
        <taxon>Lymnaea</taxon>
    </lineage>
</organism>
<dbReference type="FunFam" id="3.90.640.10:FF:000004">
    <property type="entry name" value="Heat shock 70 kDa protein 4"/>
    <property type="match status" value="1"/>
</dbReference>
<dbReference type="PANTHER" id="PTHR45639">
    <property type="entry name" value="HSC70CB, ISOFORM G-RELATED"/>
    <property type="match status" value="1"/>
</dbReference>
<feature type="compositionally biased region" description="Basic and acidic residues" evidence="10">
    <location>
        <begin position="951"/>
        <end position="973"/>
    </location>
</feature>
<dbReference type="PRINTS" id="PR00301">
    <property type="entry name" value="HEATSHOCK70"/>
</dbReference>
<dbReference type="GO" id="GO:1903298">
    <property type="term" value="P:negative regulation of hypoxia-induced intrinsic apoptotic signaling pathway"/>
    <property type="evidence" value="ECO:0007669"/>
    <property type="project" value="TreeGrafter"/>
</dbReference>
<dbReference type="GO" id="GO:0005788">
    <property type="term" value="C:endoplasmic reticulum lumen"/>
    <property type="evidence" value="ECO:0007669"/>
    <property type="project" value="UniProtKB-SubCell"/>
</dbReference>
<dbReference type="Gene3D" id="3.90.640.10">
    <property type="entry name" value="Actin, Chain A, domain 4"/>
    <property type="match status" value="1"/>
</dbReference>
<dbReference type="FunFam" id="3.30.30.30:FF:000004">
    <property type="entry name" value="hypoxia up-regulated protein 1"/>
    <property type="match status" value="1"/>
</dbReference>
<accession>A0AAV2HC53</accession>
<reference evidence="11 12" key="1">
    <citation type="submission" date="2024-04" db="EMBL/GenBank/DDBJ databases">
        <authorList>
            <consortium name="Genoscope - CEA"/>
            <person name="William W."/>
        </authorList>
    </citation>
    <scope>NUCLEOTIDE SEQUENCE [LARGE SCALE GENOMIC DNA]</scope>
</reference>
<feature type="region of interest" description="Disordered" evidence="10">
    <location>
        <begin position="943"/>
        <end position="1084"/>
    </location>
</feature>
<dbReference type="GO" id="GO:0005524">
    <property type="term" value="F:ATP binding"/>
    <property type="evidence" value="ECO:0007669"/>
    <property type="project" value="UniProtKB-KW"/>
</dbReference>
<feature type="compositionally biased region" description="Acidic residues" evidence="10">
    <location>
        <begin position="1055"/>
        <end position="1072"/>
    </location>
</feature>
<sequence length="1084" mass="122210">MKKRHMDSCLLGILAFAFISAVSGRLAVMSIDLGGEYFKVAIVKPGVPMEVALNKESSRKTPTLVAFRDGERHFASEAQTTALKFPQKAFGYLMQIIGRQFDDPQVELFRQRFPYYDMLKDEERGTILFRVDDETIYSVEELLAMILEKAKEYAQDFAEQEIKDAVITVPPFYNQAERRAVIAAAKLVGINVLQLMSDNAAVALNYGVFRRKNFNSTTQYYMFYDMGSTSTTATIVGYNVVKSKEGTRLESNPQLTVRGIGFDRSLGGLEFTLRLRGHLAKLFNEQKKTKLQVEENSRAMAKLLKEAERVKKVLSANADHTAQVENLLDEKDFRAPVTRQDFEELTKDLIERVTNPIEEALKVSEITLPEITEIILMGGGTRMPKVQELLMKYLGRTELGKSINTDEAAAMGAVYQAAYLGKGFKVKKFGVREGNIYPINVEFERQKSEDDGKEGGDKSKLIKRTLFGRMNPFPQKKVMTFNKHTKDFSFSVTYSGLEFLTEDDRRSFGTPLISKFSLIGIEDTLNRNKDKEPKGIKAHFQMDGSGILTLDRVESVFEKNGTDAEEKSTWSKLGSAIGGLFGGGTAEEENKVEDSQEPEQPGDEESSAGGASDDTDGTAPKEGEESKSSADESTAKSSESQPKDDQTEQAEDKTEEGEGRDQEKSADQEVKQEKEETTTEKPGEKTQTEDKQDKKDSQDEKPEGTEKTDDTEQKVNQTKEKGPKIVSFKEMIKTEEEILDVRNISQDKFAIAKKRLSELRRVDKEKSELEKSKNELEAFIFEFQDKLSRDFHEKCSTEEEREKIRGQLSEASDWLYDQPIETKKADFTAKLKSLKELTKELSRRVYELEERPKALAALKSALNQTIVFLATIKNITDIDDPIFTQVELDTLEKLINETKQWRDDNVQAQKKLKPYENPAFRAEDVGIKIASLDREMRYLINKAKNFKPKPKPKEDKSKKTENSTEETVTKSADETPTTQETSEQEEIPPTVESDTQTDQQDTPTTPEDTSPLPDKPTTDSASKQEKKSPDSQSGAKTSTGKKKPKSKRKEKADQSEEEVLQLDAGDEVDSPEEQTTQSDEHGEL</sequence>
<dbReference type="Gene3D" id="2.60.34.10">
    <property type="entry name" value="Substrate Binding Domain Of DNAk, Chain A, domain 1"/>
    <property type="match status" value="1"/>
</dbReference>
<dbReference type="GO" id="GO:0140662">
    <property type="term" value="F:ATP-dependent protein folding chaperone"/>
    <property type="evidence" value="ECO:0007669"/>
    <property type="project" value="InterPro"/>
</dbReference>
<keyword evidence="12" id="KW-1185">Reference proteome</keyword>
<evidence type="ECO:0000256" key="5">
    <source>
        <dbReference type="ARBA" id="ARBA00022824"/>
    </source>
</evidence>
<evidence type="ECO:0000313" key="12">
    <source>
        <dbReference type="Proteomes" id="UP001497497"/>
    </source>
</evidence>
<protein>
    <recommendedName>
        <fullName evidence="8">Hypoxia up-regulated protein 1</fullName>
    </recommendedName>
</protein>
<dbReference type="EMBL" id="CAXITT010000061">
    <property type="protein sequence ID" value="CAL1530056.1"/>
    <property type="molecule type" value="Genomic_DNA"/>
</dbReference>
<dbReference type="GO" id="GO:0030968">
    <property type="term" value="P:endoplasmic reticulum unfolded protein response"/>
    <property type="evidence" value="ECO:0007669"/>
    <property type="project" value="TreeGrafter"/>
</dbReference>
<evidence type="ECO:0000256" key="1">
    <source>
        <dbReference type="ARBA" id="ARBA00004319"/>
    </source>
</evidence>
<dbReference type="AlphaFoldDB" id="A0AAV2HC53"/>
<dbReference type="SUPFAM" id="SSF100934">
    <property type="entry name" value="Heat shock protein 70kD (HSP70), C-terminal subdomain"/>
    <property type="match status" value="1"/>
</dbReference>
<feature type="region of interest" description="Disordered" evidence="10">
    <location>
        <begin position="561"/>
        <end position="723"/>
    </location>
</feature>
<evidence type="ECO:0000256" key="10">
    <source>
        <dbReference type="SAM" id="MobiDB-lite"/>
    </source>
</evidence>
<dbReference type="InterPro" id="IPR029047">
    <property type="entry name" value="HSP70_peptide-bd_sf"/>
</dbReference>
<keyword evidence="6" id="KW-0067">ATP-binding</keyword>
<comment type="caution">
    <text evidence="11">The sequence shown here is derived from an EMBL/GenBank/DDBJ whole genome shotgun (WGS) entry which is preliminary data.</text>
</comment>
<dbReference type="InterPro" id="IPR018181">
    <property type="entry name" value="Heat_shock_70_CS"/>
</dbReference>
<dbReference type="GO" id="GO:0034663">
    <property type="term" value="C:endoplasmic reticulum chaperone complex"/>
    <property type="evidence" value="ECO:0007669"/>
    <property type="project" value="TreeGrafter"/>
</dbReference>
<feature type="compositionally biased region" description="Gly residues" evidence="10">
    <location>
        <begin position="576"/>
        <end position="585"/>
    </location>
</feature>
<evidence type="ECO:0000256" key="4">
    <source>
        <dbReference type="ARBA" id="ARBA00022741"/>
    </source>
</evidence>
<feature type="coiled-coil region" evidence="9">
    <location>
        <begin position="824"/>
        <end position="851"/>
    </location>
</feature>
<feature type="compositionally biased region" description="Basic residues" evidence="10">
    <location>
        <begin position="1039"/>
        <end position="1049"/>
    </location>
</feature>
<keyword evidence="9" id="KW-0175">Coiled coil</keyword>
<dbReference type="SUPFAM" id="SSF53067">
    <property type="entry name" value="Actin-like ATPase domain"/>
    <property type="match status" value="2"/>
</dbReference>
<evidence type="ECO:0000256" key="8">
    <source>
        <dbReference type="ARBA" id="ARBA00040503"/>
    </source>
</evidence>
<keyword evidence="4" id="KW-0547">Nucleotide-binding</keyword>
<evidence type="ECO:0000313" key="11">
    <source>
        <dbReference type="EMBL" id="CAL1530056.1"/>
    </source>
</evidence>
<dbReference type="Gene3D" id="3.30.420.40">
    <property type="match status" value="2"/>
</dbReference>
<dbReference type="Gene3D" id="1.20.1270.10">
    <property type="match status" value="1"/>
</dbReference>
<dbReference type="PROSITE" id="PS01036">
    <property type="entry name" value="HSP70_3"/>
    <property type="match status" value="1"/>
</dbReference>
<dbReference type="InterPro" id="IPR013126">
    <property type="entry name" value="Hsp_70_fam"/>
</dbReference>
<evidence type="ECO:0000256" key="3">
    <source>
        <dbReference type="ARBA" id="ARBA00022729"/>
    </source>
</evidence>
<dbReference type="InterPro" id="IPR029048">
    <property type="entry name" value="HSP70_C_sf"/>
</dbReference>
<dbReference type="Gene3D" id="3.30.30.30">
    <property type="match status" value="1"/>
</dbReference>
<dbReference type="CDD" id="cd10230">
    <property type="entry name" value="ASKHA_NBD_HSP70_HYOU1"/>
    <property type="match status" value="1"/>
</dbReference>
<keyword evidence="5" id="KW-0256">Endoplasmic reticulum</keyword>
<feature type="compositionally biased region" description="Low complexity" evidence="10">
    <location>
        <begin position="974"/>
        <end position="1011"/>
    </location>
</feature>
<dbReference type="PANTHER" id="PTHR45639:SF3">
    <property type="entry name" value="HYPOXIA UP-REGULATED PROTEIN 1"/>
    <property type="match status" value="1"/>
</dbReference>
<feature type="compositionally biased region" description="Acidic residues" evidence="10">
    <location>
        <begin position="595"/>
        <end position="606"/>
    </location>
</feature>
<gene>
    <name evidence="11" type="ORF">GSLYS_00004189001</name>
</gene>
<evidence type="ECO:0000256" key="9">
    <source>
        <dbReference type="SAM" id="Coils"/>
    </source>
</evidence>
<feature type="compositionally biased region" description="Basic and acidic residues" evidence="10">
    <location>
        <begin position="641"/>
        <end position="723"/>
    </location>
</feature>
<dbReference type="Proteomes" id="UP001497497">
    <property type="component" value="Unassembled WGS sequence"/>
</dbReference>
<name>A0AAV2HC53_LYMST</name>
<keyword evidence="3" id="KW-0732">Signal</keyword>
<evidence type="ECO:0000256" key="2">
    <source>
        <dbReference type="ARBA" id="ARBA00007381"/>
    </source>
</evidence>
<proteinExistence type="inferred from homology"/>
<feature type="compositionally biased region" description="Basic and acidic residues" evidence="10">
    <location>
        <begin position="619"/>
        <end position="634"/>
    </location>
</feature>
<comment type="similarity">
    <text evidence="2">Belongs to the heat shock protein 70 family.</text>
</comment>
<evidence type="ECO:0000256" key="6">
    <source>
        <dbReference type="ARBA" id="ARBA00022840"/>
    </source>
</evidence>
<keyword evidence="7" id="KW-0143">Chaperone</keyword>